<evidence type="ECO:0000259" key="3">
    <source>
        <dbReference type="Pfam" id="PF03050"/>
    </source>
</evidence>
<organism evidence="6 7">
    <name type="scientific">Marvinbryantia formatexigens DSM 14469</name>
    <dbReference type="NCBI Taxonomy" id="478749"/>
    <lineage>
        <taxon>Bacteria</taxon>
        <taxon>Bacillati</taxon>
        <taxon>Bacillota</taxon>
        <taxon>Clostridia</taxon>
        <taxon>Lachnospirales</taxon>
        <taxon>Lachnospiraceae</taxon>
        <taxon>Marvinbryantia</taxon>
    </lineage>
</organism>
<dbReference type="Pfam" id="PF13817">
    <property type="entry name" value="DDE_Tnp_IS66_C"/>
    <property type="match status" value="1"/>
</dbReference>
<dbReference type="InterPro" id="IPR024463">
    <property type="entry name" value="Transposase_TnpC_homeodom"/>
</dbReference>
<dbReference type="PANTHER" id="PTHR33678">
    <property type="entry name" value="BLL1576 PROTEIN"/>
    <property type="match status" value="1"/>
</dbReference>
<evidence type="ECO:0000259" key="4">
    <source>
        <dbReference type="Pfam" id="PF13007"/>
    </source>
</evidence>
<dbReference type="NCBIfam" id="NF033517">
    <property type="entry name" value="transpos_IS66"/>
    <property type="match status" value="1"/>
</dbReference>
<name>C6LKX4_9FIRM</name>
<keyword evidence="7" id="KW-1185">Reference proteome</keyword>
<reference evidence="6" key="1">
    <citation type="submission" date="2009-07" db="EMBL/GenBank/DDBJ databases">
        <authorList>
            <person name="Weinstock G."/>
            <person name="Sodergren E."/>
            <person name="Clifton S."/>
            <person name="Fulton L."/>
            <person name="Fulton B."/>
            <person name="Courtney L."/>
            <person name="Fronick C."/>
            <person name="Harrison M."/>
            <person name="Strong C."/>
            <person name="Farmer C."/>
            <person name="Delahaunty K."/>
            <person name="Markovic C."/>
            <person name="Hall O."/>
            <person name="Minx P."/>
            <person name="Tomlinson C."/>
            <person name="Mitreva M."/>
            <person name="Nelson J."/>
            <person name="Hou S."/>
            <person name="Wollam A."/>
            <person name="Pepin K.H."/>
            <person name="Johnson M."/>
            <person name="Bhonagiri V."/>
            <person name="Nash W.E."/>
            <person name="Warren W."/>
            <person name="Chinwalla A."/>
            <person name="Mardis E.R."/>
            <person name="Wilson R.K."/>
        </authorList>
    </citation>
    <scope>NUCLEOTIDE SEQUENCE [LARGE SCALE GENOMIC DNA]</scope>
    <source>
        <strain evidence="6">DSM 14469</strain>
    </source>
</reference>
<evidence type="ECO:0000256" key="2">
    <source>
        <dbReference type="SAM" id="MobiDB-lite"/>
    </source>
</evidence>
<accession>C6LKX4</accession>
<dbReference type="OrthoDB" id="9760067at2"/>
<dbReference type="InterPro" id="IPR039552">
    <property type="entry name" value="IS66_C"/>
</dbReference>
<feature type="coiled-coil region" evidence="1">
    <location>
        <begin position="22"/>
        <end position="49"/>
    </location>
</feature>
<dbReference type="Pfam" id="PF13007">
    <property type="entry name" value="LZ_Tnp_IS66"/>
    <property type="match status" value="1"/>
</dbReference>
<evidence type="ECO:0000313" key="6">
    <source>
        <dbReference type="EMBL" id="EET58722.1"/>
    </source>
</evidence>
<dbReference type="InterPro" id="IPR052344">
    <property type="entry name" value="Transposase-related"/>
</dbReference>
<feature type="domain" description="Transposase IS66 C-terminal" evidence="5">
    <location>
        <begin position="489"/>
        <end position="530"/>
    </location>
</feature>
<dbReference type="Pfam" id="PF03050">
    <property type="entry name" value="DDE_Tnp_IS66"/>
    <property type="match status" value="1"/>
</dbReference>
<dbReference type="PANTHER" id="PTHR33678:SF1">
    <property type="entry name" value="BLL1576 PROTEIN"/>
    <property type="match status" value="1"/>
</dbReference>
<dbReference type="RefSeq" id="WP_006864073.1">
    <property type="nucleotide sequence ID" value="NZ_ACCL02000026.1"/>
</dbReference>
<feature type="domain" description="Transposase IS66 central" evidence="3">
    <location>
        <begin position="193"/>
        <end position="482"/>
    </location>
</feature>
<feature type="region of interest" description="Disordered" evidence="2">
    <location>
        <begin position="92"/>
        <end position="116"/>
    </location>
</feature>
<dbReference type="eggNOG" id="COG3316">
    <property type="taxonomic scope" value="Bacteria"/>
</dbReference>
<dbReference type="InterPro" id="IPR004291">
    <property type="entry name" value="Transposase_IS66_central"/>
</dbReference>
<evidence type="ECO:0000313" key="7">
    <source>
        <dbReference type="Proteomes" id="UP000005561"/>
    </source>
</evidence>
<protein>
    <submittedName>
        <fullName evidence="6">IS66 family element, transposase</fullName>
    </submittedName>
</protein>
<comment type="caution">
    <text evidence="6">The sequence shown here is derived from an EMBL/GenBank/DDBJ whole genome shotgun (WGS) entry which is preliminary data.</text>
</comment>
<sequence length="542" mass="62275">MAHRYTEEQLNTADKSLLIQIIMNLQDQTESLTKEVHELDNKMQLMLEQLVLAKKDRFGRSSEKMEDAVQIRFMEADGNIVFFNEAEAVCDPDAPEPEDLAADKKRGRKQSGRKEENLSSLKVNIIGHYLSDEELVREFGEKGRKQLADTISRRYKSVPASAEVDEHHIGVYASKKDGHMVRAPHPKGLLHGSPVSSSLAAAVMNAKYVNAVPLYRLEKEFERYGLAITRQNMANWMIRLSGEYPGLLYDNLHKLLYGYHVIQADETTCVVNRDGRAAGAKSYMWVYRSGHLYTDRQIVLYEYQKTRNASHPRKFLKDFKGICVTDGYQVYHTIEKEQEDLQIAGCRVHARRKFNDALEQIPKKEQKKTIGYLVMKQIQAVYREEGKLKDLSSEERLKQRQVVIKPLVDALFLYLKQNEPGIQAKGKMREAFNYALNQEKYLKVFLTDGDVPMDNNASERAIRGFTVGRKNWQMIDTINGANASAVIYSIAETAKANNLKPYEYFEHLLSEIPKHMDDHGLAFLEDLLSWSPELPEHIRKNK</sequence>
<gene>
    <name evidence="6" type="ORF">BRYFOR_09321</name>
</gene>
<feature type="domain" description="Transposase TnpC homeodomain" evidence="4">
    <location>
        <begin position="48"/>
        <end position="115"/>
    </location>
</feature>
<dbReference type="AlphaFoldDB" id="C6LKX4"/>
<evidence type="ECO:0000256" key="1">
    <source>
        <dbReference type="SAM" id="Coils"/>
    </source>
</evidence>
<dbReference type="EMBL" id="ACCL02000026">
    <property type="protein sequence ID" value="EET58722.1"/>
    <property type="molecule type" value="Genomic_DNA"/>
</dbReference>
<dbReference type="STRING" id="168384.SAMN05660368_03827"/>
<keyword evidence="1" id="KW-0175">Coiled coil</keyword>
<dbReference type="Proteomes" id="UP000005561">
    <property type="component" value="Unassembled WGS sequence"/>
</dbReference>
<proteinExistence type="predicted"/>
<evidence type="ECO:0000259" key="5">
    <source>
        <dbReference type="Pfam" id="PF13817"/>
    </source>
</evidence>